<feature type="transmembrane region" description="Helical" evidence="10">
    <location>
        <begin position="800"/>
        <end position="824"/>
    </location>
</feature>
<evidence type="ECO:0000256" key="7">
    <source>
        <dbReference type="ARBA" id="ARBA00023136"/>
    </source>
</evidence>
<dbReference type="GO" id="GO:0042162">
    <property type="term" value="F:telomeric DNA binding"/>
    <property type="evidence" value="ECO:0007669"/>
    <property type="project" value="TreeGrafter"/>
</dbReference>
<evidence type="ECO:0000256" key="5">
    <source>
        <dbReference type="ARBA" id="ARBA00018231"/>
    </source>
</evidence>
<comment type="similarity">
    <text evidence="4">Belongs to the TEL2 family.</text>
</comment>
<dbReference type="Pfam" id="PF25320">
    <property type="entry name" value="TELO2_ARM"/>
    <property type="match status" value="1"/>
</dbReference>
<reference evidence="13" key="2">
    <citation type="submission" date="2025-09" db="UniProtKB">
        <authorList>
            <consortium name="Ensembl"/>
        </authorList>
    </citation>
    <scope>IDENTIFICATION</scope>
</reference>
<dbReference type="GO" id="GO:0044877">
    <property type="term" value="F:protein-containing complex binding"/>
    <property type="evidence" value="ECO:0007669"/>
    <property type="project" value="Ensembl"/>
</dbReference>
<dbReference type="Ensembl" id="ENSLLTT00000005391.1">
    <property type="protein sequence ID" value="ENSLLTP00000005182.1"/>
    <property type="gene ID" value="ENSLLTG00000003957.1"/>
</dbReference>
<dbReference type="AlphaFoldDB" id="A0A8C5WQC0"/>
<dbReference type="Gene3D" id="1.25.40.720">
    <property type="entry name" value="Telomere length regulation protein 2, C-terminal domain"/>
    <property type="match status" value="2"/>
</dbReference>
<evidence type="ECO:0000256" key="6">
    <source>
        <dbReference type="ARBA" id="ARBA00022490"/>
    </source>
</evidence>
<dbReference type="InterPro" id="IPR057348">
    <property type="entry name" value="TELO2_ARM"/>
</dbReference>
<keyword evidence="10" id="KW-1133">Transmembrane helix</keyword>
<feature type="compositionally biased region" description="Basic and acidic residues" evidence="9">
    <location>
        <begin position="444"/>
        <end position="454"/>
    </location>
</feature>
<dbReference type="Pfam" id="PF10193">
    <property type="entry name" value="Telomere_reg-2"/>
    <property type="match status" value="1"/>
</dbReference>
<dbReference type="GO" id="GO:0050821">
    <property type="term" value="P:protein stabilization"/>
    <property type="evidence" value="ECO:0007669"/>
    <property type="project" value="Ensembl"/>
</dbReference>
<dbReference type="GO" id="GO:0110078">
    <property type="term" value="C:TTT Hsp90 cochaperone complex"/>
    <property type="evidence" value="ECO:0007669"/>
    <property type="project" value="Ensembl"/>
</dbReference>
<dbReference type="InterPro" id="IPR038528">
    <property type="entry name" value="TEL2_C_sf"/>
</dbReference>
<comment type="subcellular location">
    <subcellularLocation>
        <location evidence="3">Cytoplasm</location>
    </subcellularLocation>
    <subcellularLocation>
        <location evidence="2">Membrane</location>
    </subcellularLocation>
    <subcellularLocation>
        <location evidence="1">Nucleus</location>
    </subcellularLocation>
</comment>
<evidence type="ECO:0000256" key="9">
    <source>
        <dbReference type="SAM" id="MobiDB-lite"/>
    </source>
</evidence>
<dbReference type="GO" id="GO:0019901">
    <property type="term" value="F:protein kinase binding"/>
    <property type="evidence" value="ECO:0007669"/>
    <property type="project" value="Ensembl"/>
</dbReference>
<evidence type="ECO:0000313" key="13">
    <source>
        <dbReference type="Ensembl" id="ENSLLTP00000005182.1"/>
    </source>
</evidence>
<evidence type="ECO:0000259" key="11">
    <source>
        <dbReference type="Pfam" id="PF10193"/>
    </source>
</evidence>
<keyword evidence="8" id="KW-0539">Nucleus</keyword>
<evidence type="ECO:0000256" key="10">
    <source>
        <dbReference type="SAM" id="Phobius"/>
    </source>
</evidence>
<dbReference type="GeneTree" id="ENSGT00390000006698"/>
<evidence type="ECO:0000256" key="1">
    <source>
        <dbReference type="ARBA" id="ARBA00004123"/>
    </source>
</evidence>
<dbReference type="PANTHER" id="PTHR15830:SF10">
    <property type="entry name" value="TELOMERE LENGTH REGULATION PROTEIN TEL2 HOMOLOG"/>
    <property type="match status" value="1"/>
</dbReference>
<dbReference type="GO" id="GO:0051879">
    <property type="term" value="F:Hsp90 protein binding"/>
    <property type="evidence" value="ECO:0007669"/>
    <property type="project" value="Ensembl"/>
</dbReference>
<name>A0A8C5WQC0_LATLA</name>
<feature type="transmembrane region" description="Helical" evidence="10">
    <location>
        <begin position="726"/>
        <end position="751"/>
    </location>
</feature>
<reference evidence="13" key="1">
    <citation type="submission" date="2025-08" db="UniProtKB">
        <authorList>
            <consortium name="Ensembl"/>
        </authorList>
    </citation>
    <scope>IDENTIFICATION</scope>
</reference>
<feature type="region of interest" description="Disordered" evidence="9">
    <location>
        <begin position="444"/>
        <end position="506"/>
    </location>
</feature>
<sequence>MDPKLHDVHNTVKEAISTLHSCRDCAQIQETLWAVRKYLDESENPPSIKQKEEFTRNHFTVLVQYLLSNLSPDWPEQFPSEEAKELWASFFIDGPADQSFMALMDAIIFAESSFRLNKAVDTLEQFLQKSRLSALIWEICKQHTEAGSPVLRETILNKVVCLPDHLGNKLQEVNRPVFYPQNYFPLLGMEIIQVMEKISGSLRDGLDCSISFVSQVLGKVCVHGRQKEILSVLVPHLTNCTQSDCIWQRISWRLFESVPDRWMEAVVCGLVQAVPGPVVLSRLLGNLVVKNKKAQFVITEKLLLLQYSFPTKVLQTLLGYLALDTTRRSLLTKILRELLETWSSSSAVKHSPAEQQLYISKAILLCLSHLEEEDLSTSRQELFTSLMEGMKCHLDSNLPRIRRMGMVIAESVSAKITPEGPALVFQYEEDDEIKELKSLLTQRLEETPDPKPPDTGESTSNLTSSVLLPSSVTPPDLDASEDPEKGVDSELDSDDDLVPYDMSQDKELKKTRAPTYIRDCFEILTGPEDAEKYEATLGVLETLIRRDTATTQEMSVELAKVLLHLEEKSYIEGFVGLRQGALVAVTVADPIRVAKYLTSEFYSLNYSLRQRMDILDVLAVSAQELSRPALSPSKPNASHPGIQIISHDSSSPDWKKVVEERVRSKTRRFAKGRSQAEQLGTPNQFAPIAGHFFFPLLRNFDRPLTTFDLLGDDHLVLGRLVHTLAILMYFALHAAITPAMGKALLEFVWALRFHTDTYVRHGLLSSVSSILLSVPAEYLLDDMTEEILETQAWLAVQFDMMRACNLIATVALTAGQLLFVLGLVELPIISQDTQWWEEAIAAVFQLASEYLRLRKLKSASPGRNQGLPFQ</sequence>
<evidence type="ECO:0000256" key="8">
    <source>
        <dbReference type="ARBA" id="ARBA00023242"/>
    </source>
</evidence>
<dbReference type="GO" id="GO:0005829">
    <property type="term" value="C:cytosol"/>
    <property type="evidence" value="ECO:0007669"/>
    <property type="project" value="Ensembl"/>
</dbReference>
<protein>
    <recommendedName>
        <fullName evidence="5">Telomere length regulation protein TEL2 homolog</fullName>
    </recommendedName>
</protein>
<evidence type="ECO:0000256" key="2">
    <source>
        <dbReference type="ARBA" id="ARBA00004370"/>
    </source>
</evidence>
<keyword evidence="10" id="KW-0812">Transmembrane</keyword>
<dbReference type="FunFam" id="1.25.40.720:FF:000003">
    <property type="entry name" value="Telomere length regulation protein TEL2 homolog"/>
    <property type="match status" value="1"/>
</dbReference>
<organism evidence="13 14">
    <name type="scientific">Laticauda laticaudata</name>
    <name type="common">Blue-ringed sea krait</name>
    <name type="synonym">Blue-lipped sea krait</name>
    <dbReference type="NCBI Taxonomy" id="8630"/>
    <lineage>
        <taxon>Eukaryota</taxon>
        <taxon>Metazoa</taxon>
        <taxon>Chordata</taxon>
        <taxon>Craniata</taxon>
        <taxon>Vertebrata</taxon>
        <taxon>Euteleostomi</taxon>
        <taxon>Lepidosauria</taxon>
        <taxon>Squamata</taxon>
        <taxon>Bifurcata</taxon>
        <taxon>Unidentata</taxon>
        <taxon>Episquamata</taxon>
        <taxon>Toxicofera</taxon>
        <taxon>Serpentes</taxon>
        <taxon>Colubroidea</taxon>
        <taxon>Elapidae</taxon>
        <taxon>Laticaudinae</taxon>
        <taxon>Laticauda</taxon>
    </lineage>
</organism>
<dbReference type="GO" id="GO:0016020">
    <property type="term" value="C:membrane"/>
    <property type="evidence" value="ECO:0007669"/>
    <property type="project" value="UniProtKB-SubCell"/>
</dbReference>
<proteinExistence type="inferred from homology"/>
<evidence type="ECO:0000313" key="14">
    <source>
        <dbReference type="Proteomes" id="UP000694406"/>
    </source>
</evidence>
<dbReference type="FunFam" id="1.25.40.720:FF:000001">
    <property type="entry name" value="Telomere length regulation protein TEL2"/>
    <property type="match status" value="1"/>
</dbReference>
<dbReference type="Proteomes" id="UP000694406">
    <property type="component" value="Unplaced"/>
</dbReference>
<keyword evidence="14" id="KW-1185">Reference proteome</keyword>
<feature type="domain" description="TELO2 ARM repeat" evidence="12">
    <location>
        <begin position="278"/>
        <end position="431"/>
    </location>
</feature>
<accession>A0A8C5WQC0</accession>
<dbReference type="InterPro" id="IPR019337">
    <property type="entry name" value="Telomere_length_regulation_dom"/>
</dbReference>
<feature type="compositionally biased region" description="Acidic residues" evidence="9">
    <location>
        <begin position="489"/>
        <end position="498"/>
    </location>
</feature>
<dbReference type="GO" id="GO:0016604">
    <property type="term" value="C:nuclear body"/>
    <property type="evidence" value="ECO:0007669"/>
    <property type="project" value="Ensembl"/>
</dbReference>
<evidence type="ECO:0000256" key="3">
    <source>
        <dbReference type="ARBA" id="ARBA00004496"/>
    </source>
</evidence>
<dbReference type="PANTHER" id="PTHR15830">
    <property type="entry name" value="TELOMERE LENGTH REGULATION PROTEIN TEL2 FAMILY MEMBER"/>
    <property type="match status" value="1"/>
</dbReference>
<keyword evidence="7 10" id="KW-0472">Membrane</keyword>
<feature type="compositionally biased region" description="Low complexity" evidence="9">
    <location>
        <begin position="458"/>
        <end position="475"/>
    </location>
</feature>
<evidence type="ECO:0000256" key="4">
    <source>
        <dbReference type="ARBA" id="ARBA00006133"/>
    </source>
</evidence>
<feature type="domain" description="Telomere length regulation protein conserved" evidence="11">
    <location>
        <begin position="514"/>
        <end position="622"/>
    </location>
</feature>
<gene>
    <name evidence="13" type="primary">TELO2</name>
</gene>
<dbReference type="InterPro" id="IPR051970">
    <property type="entry name" value="TEL2_Regulation"/>
</dbReference>
<evidence type="ECO:0000259" key="12">
    <source>
        <dbReference type="Pfam" id="PF25320"/>
    </source>
</evidence>
<dbReference type="GO" id="GO:0051083">
    <property type="term" value="P:'de novo' cotranslational protein folding"/>
    <property type="evidence" value="ECO:0007669"/>
    <property type="project" value="TreeGrafter"/>
</dbReference>
<keyword evidence="6" id="KW-0963">Cytoplasm</keyword>